<dbReference type="GO" id="GO:0043531">
    <property type="term" value="F:ADP binding"/>
    <property type="evidence" value="ECO:0007669"/>
    <property type="project" value="InterPro"/>
</dbReference>
<dbReference type="InterPro" id="IPR044974">
    <property type="entry name" value="Disease_R_plants"/>
</dbReference>
<keyword evidence="2" id="KW-0433">Leucine-rich repeat</keyword>
<dbReference type="OrthoDB" id="644366at2759"/>
<evidence type="ECO:0000256" key="3">
    <source>
        <dbReference type="ARBA" id="ARBA00022737"/>
    </source>
</evidence>
<dbReference type="PANTHER" id="PTHR23155:SF906">
    <property type="entry name" value="OS08G0205100 PROTEIN"/>
    <property type="match status" value="1"/>
</dbReference>
<dbReference type="InterPro" id="IPR002182">
    <property type="entry name" value="NB-ARC"/>
</dbReference>
<evidence type="ECO:0008006" key="13">
    <source>
        <dbReference type="Google" id="ProtNLM"/>
    </source>
</evidence>
<dbReference type="PRINTS" id="PR00364">
    <property type="entry name" value="DISEASERSIST"/>
</dbReference>
<dbReference type="InterPro" id="IPR041118">
    <property type="entry name" value="Rx_N"/>
</dbReference>
<dbReference type="Gene3D" id="3.80.10.10">
    <property type="entry name" value="Ribonuclease Inhibitor"/>
    <property type="match status" value="1"/>
</dbReference>
<dbReference type="FunFam" id="3.40.50.300:FF:001091">
    <property type="entry name" value="Probable disease resistance protein At1g61300"/>
    <property type="match status" value="1"/>
</dbReference>
<dbReference type="FunFam" id="1.10.10.10:FF:000322">
    <property type="entry name" value="Probable disease resistance protein At1g63360"/>
    <property type="match status" value="1"/>
</dbReference>
<comment type="similarity">
    <text evidence="1">Belongs to the disease resistance NB-LRR family.</text>
</comment>
<dbReference type="Pfam" id="PF18052">
    <property type="entry name" value="Rx_N"/>
    <property type="match status" value="1"/>
</dbReference>
<dbReference type="GO" id="GO:0009626">
    <property type="term" value="P:plant-type hypersensitive response"/>
    <property type="evidence" value="ECO:0007669"/>
    <property type="project" value="UniProtKB-ARBA"/>
</dbReference>
<dbReference type="InterPro" id="IPR058922">
    <property type="entry name" value="WHD_DRP"/>
</dbReference>
<feature type="domain" description="Disease resistance R13L4/SHOC-2-like LRR" evidence="10">
    <location>
        <begin position="546"/>
        <end position="911"/>
    </location>
</feature>
<evidence type="ECO:0000313" key="12">
    <source>
        <dbReference type="Proteomes" id="UP000015106"/>
    </source>
</evidence>
<evidence type="ECO:0000259" key="10">
    <source>
        <dbReference type="Pfam" id="PF23598"/>
    </source>
</evidence>
<name>A0A8R7UP00_TRIUA</name>
<dbReference type="PANTHER" id="PTHR23155">
    <property type="entry name" value="DISEASE RESISTANCE PROTEIN RP"/>
    <property type="match status" value="1"/>
</dbReference>
<evidence type="ECO:0000313" key="11">
    <source>
        <dbReference type="EnsemblPlants" id="TuG1812G0600000292.01.T01"/>
    </source>
</evidence>
<reference evidence="11" key="2">
    <citation type="submission" date="2018-03" db="EMBL/GenBank/DDBJ databases">
        <title>The Triticum urartu genome reveals the dynamic nature of wheat genome evolution.</title>
        <authorList>
            <person name="Ling H."/>
            <person name="Ma B."/>
            <person name="Shi X."/>
            <person name="Liu H."/>
            <person name="Dong L."/>
            <person name="Sun H."/>
            <person name="Cao Y."/>
            <person name="Gao Q."/>
            <person name="Zheng S."/>
            <person name="Li Y."/>
            <person name="Yu Y."/>
            <person name="Du H."/>
            <person name="Qi M."/>
            <person name="Li Y."/>
            <person name="Yu H."/>
            <person name="Cui Y."/>
            <person name="Wang N."/>
            <person name="Chen C."/>
            <person name="Wu H."/>
            <person name="Zhao Y."/>
            <person name="Zhang J."/>
            <person name="Li Y."/>
            <person name="Zhou W."/>
            <person name="Zhang B."/>
            <person name="Hu W."/>
            <person name="Eijk M."/>
            <person name="Tang J."/>
            <person name="Witsenboer H."/>
            <person name="Zhao S."/>
            <person name="Li Z."/>
            <person name="Zhang A."/>
            <person name="Wang D."/>
            <person name="Liang C."/>
        </authorList>
    </citation>
    <scope>NUCLEOTIDE SEQUENCE [LARGE SCALE GENOMIC DNA]</scope>
    <source>
        <strain evidence="11">cv. G1812</strain>
    </source>
</reference>
<feature type="domain" description="Disease resistance N-terminal" evidence="8">
    <location>
        <begin position="9"/>
        <end position="94"/>
    </location>
</feature>
<dbReference type="Gene3D" id="3.40.50.300">
    <property type="entry name" value="P-loop containing nucleotide triphosphate hydrolases"/>
    <property type="match status" value="1"/>
</dbReference>
<accession>A0A8R7UP00</accession>
<gene>
    <name evidence="11" type="primary">LOC125517566</name>
</gene>
<dbReference type="KEGG" id="tua:125517566"/>
<dbReference type="GeneID" id="125517566"/>
<dbReference type="InterPro" id="IPR032675">
    <property type="entry name" value="LRR_dom_sf"/>
</dbReference>
<evidence type="ECO:0000256" key="5">
    <source>
        <dbReference type="ARBA" id="ARBA00022821"/>
    </source>
</evidence>
<dbReference type="Proteomes" id="UP000015106">
    <property type="component" value="Chromosome 6"/>
</dbReference>
<dbReference type="Pfam" id="PF23598">
    <property type="entry name" value="LRR_14"/>
    <property type="match status" value="1"/>
</dbReference>
<dbReference type="InterPro" id="IPR042197">
    <property type="entry name" value="Apaf_helical"/>
</dbReference>
<dbReference type="InterPro" id="IPR055414">
    <property type="entry name" value="LRR_R13L4/SHOC2-like"/>
</dbReference>
<evidence type="ECO:0000256" key="2">
    <source>
        <dbReference type="ARBA" id="ARBA00022614"/>
    </source>
</evidence>
<dbReference type="InterPro" id="IPR036388">
    <property type="entry name" value="WH-like_DNA-bd_sf"/>
</dbReference>
<keyword evidence="4" id="KW-0547">Nucleotide-binding</keyword>
<dbReference type="Pfam" id="PF23559">
    <property type="entry name" value="WHD_DRP"/>
    <property type="match status" value="1"/>
</dbReference>
<keyword evidence="6" id="KW-0175">Coiled coil</keyword>
<dbReference type="SUPFAM" id="SSF52540">
    <property type="entry name" value="P-loop containing nucleoside triphosphate hydrolases"/>
    <property type="match status" value="1"/>
</dbReference>
<evidence type="ECO:0000259" key="9">
    <source>
        <dbReference type="Pfam" id="PF23559"/>
    </source>
</evidence>
<dbReference type="Gene3D" id="1.10.10.10">
    <property type="entry name" value="Winged helix-like DNA-binding domain superfamily/Winged helix DNA-binding domain"/>
    <property type="match status" value="1"/>
</dbReference>
<keyword evidence="3" id="KW-0677">Repeat</keyword>
<evidence type="ECO:0000256" key="1">
    <source>
        <dbReference type="ARBA" id="ARBA00008894"/>
    </source>
</evidence>
<sequence length="915" mass="103742">MAASATTGVMNPLLGKLTKLLGEEYRRLTGVRKQASFLKDELSAMKALLDRMELMDKLDPSAKNWRDHVREMSYDMKNCIDDFMHDTEDAYEKKGFIRKMAQRLRRLGRRHQIANRIKELKVLVVEANARRERYKIDEFINSSPSIVVTDPRISVIYREREGIIGIDGSKEELVGLLMDSKKKLKVVSIMGFGGLGKTTLAKQVYDEIGGQFNCKAFVPVSQRPDVKSLLTGLQLKLGMEDSSHAQELQDIIDRLREYLKHKRYLVLVDDLWDEPTWNIISCAFPEHGNGSKVMVTTRLDDIALWACQNDRACIYKMKPLKEQDSRQLFFNRVFGSKNDCPEHFKEISARILRKCGGLPLAIITIASILASQEARSPNEWESIVSSLGAKISTKSTFEEMRGILNLSYIHLPAHLRPCFLYLGMYMEDREIMRDDLVRQWIAEGFVCNLHGVALDDVAKSYFNELINRSLIQPEETFGGEVISCRVHDMMLDFILSKSAKDNFISVAYNYEDMARLHSCEYKVRRLSLKSSVGDETSETLATSMLQVRSYARFWESKCTPPLSQFKYVRVLFFEFSYQCHTTVDLTAIGHFFLLRYLKVSARSADIMLPTEIQGLAYLETLELVCRSTQGFPSDIIRLPNLFHLVLPYGIALPQGIQNMKSVCTLNCLGMWNMSSLEDIKGLSGLTNLKELTLCTPYGQCLTADRVDALVSSIGKLRGLTHLSLDCPSESGDNGSQLDSLPDPPLHLEVLDLETWAFSRVPKWIGELGCLRILYLCVMHMSSDEIRVLGELPSLIDARFHVLDVSQDKVMVGAGLFPALEYFYLLCSEDVTEYLSFEAGATPKLLTLSLGFVWEEWRGATPVGMERLPCRQDIRLSRRYTSAESSENQEDVLADVVSAFKSAARLHPRHPSVTVV</sequence>
<feature type="domain" description="Disease resistance protein winged helix" evidence="9">
    <location>
        <begin position="424"/>
        <end position="494"/>
    </location>
</feature>
<dbReference type="RefSeq" id="XP_048538727.1">
    <property type="nucleotide sequence ID" value="XM_048682770.1"/>
</dbReference>
<dbReference type="EnsemblPlants" id="TuG1812G0600000292.01.T01">
    <property type="protein sequence ID" value="TuG1812G0600000292.01.T01"/>
    <property type="gene ID" value="TuG1812G0600000292.01"/>
</dbReference>
<keyword evidence="12" id="KW-1185">Reference proteome</keyword>
<dbReference type="CDD" id="cd14798">
    <property type="entry name" value="RX-CC_like"/>
    <property type="match status" value="1"/>
</dbReference>
<evidence type="ECO:0000256" key="4">
    <source>
        <dbReference type="ARBA" id="ARBA00022741"/>
    </source>
</evidence>
<evidence type="ECO:0000259" key="8">
    <source>
        <dbReference type="Pfam" id="PF18052"/>
    </source>
</evidence>
<keyword evidence="5" id="KW-0611">Plant defense</keyword>
<organism evidence="11 12">
    <name type="scientific">Triticum urartu</name>
    <name type="common">Red wild einkorn</name>
    <name type="synonym">Crithodium urartu</name>
    <dbReference type="NCBI Taxonomy" id="4572"/>
    <lineage>
        <taxon>Eukaryota</taxon>
        <taxon>Viridiplantae</taxon>
        <taxon>Streptophyta</taxon>
        <taxon>Embryophyta</taxon>
        <taxon>Tracheophyta</taxon>
        <taxon>Spermatophyta</taxon>
        <taxon>Magnoliopsida</taxon>
        <taxon>Liliopsida</taxon>
        <taxon>Poales</taxon>
        <taxon>Poaceae</taxon>
        <taxon>BOP clade</taxon>
        <taxon>Pooideae</taxon>
        <taxon>Triticodae</taxon>
        <taxon>Triticeae</taxon>
        <taxon>Triticinae</taxon>
        <taxon>Triticum</taxon>
    </lineage>
</organism>
<dbReference type="Pfam" id="PF00931">
    <property type="entry name" value="NB-ARC"/>
    <property type="match status" value="1"/>
</dbReference>
<evidence type="ECO:0000259" key="7">
    <source>
        <dbReference type="Pfam" id="PF00931"/>
    </source>
</evidence>
<dbReference type="Gene3D" id="1.20.5.4130">
    <property type="match status" value="1"/>
</dbReference>
<dbReference type="InterPro" id="IPR038005">
    <property type="entry name" value="RX-like_CC"/>
</dbReference>
<protein>
    <recommendedName>
        <fullName evidence="13">Disease resistance protein RPP13</fullName>
    </recommendedName>
</protein>
<dbReference type="GO" id="GO:0002758">
    <property type="term" value="P:innate immune response-activating signaling pathway"/>
    <property type="evidence" value="ECO:0007669"/>
    <property type="project" value="UniProtKB-ARBA"/>
</dbReference>
<evidence type="ECO:0000256" key="6">
    <source>
        <dbReference type="ARBA" id="ARBA00023054"/>
    </source>
</evidence>
<dbReference type="AlphaFoldDB" id="A0A8R7UP00"/>
<dbReference type="Gene3D" id="1.10.8.430">
    <property type="entry name" value="Helical domain of apoptotic protease-activating factors"/>
    <property type="match status" value="1"/>
</dbReference>
<dbReference type="SUPFAM" id="SSF52058">
    <property type="entry name" value="L domain-like"/>
    <property type="match status" value="1"/>
</dbReference>
<dbReference type="InterPro" id="IPR027417">
    <property type="entry name" value="P-loop_NTPase"/>
</dbReference>
<reference evidence="11" key="3">
    <citation type="submission" date="2022-06" db="UniProtKB">
        <authorList>
            <consortium name="EnsemblPlants"/>
        </authorList>
    </citation>
    <scope>IDENTIFICATION</scope>
</reference>
<dbReference type="Gramene" id="TuG1812G0600000292.01.T01">
    <property type="protein sequence ID" value="TuG1812G0600000292.01.T01"/>
    <property type="gene ID" value="TuG1812G0600000292.01"/>
</dbReference>
<dbReference type="GO" id="GO:0042742">
    <property type="term" value="P:defense response to bacterium"/>
    <property type="evidence" value="ECO:0007669"/>
    <property type="project" value="UniProtKB-ARBA"/>
</dbReference>
<feature type="domain" description="NB-ARC" evidence="7">
    <location>
        <begin position="168"/>
        <end position="337"/>
    </location>
</feature>
<reference evidence="12" key="1">
    <citation type="journal article" date="2013" name="Nature">
        <title>Draft genome of the wheat A-genome progenitor Triticum urartu.</title>
        <authorList>
            <person name="Ling H.Q."/>
            <person name="Zhao S."/>
            <person name="Liu D."/>
            <person name="Wang J."/>
            <person name="Sun H."/>
            <person name="Zhang C."/>
            <person name="Fan H."/>
            <person name="Li D."/>
            <person name="Dong L."/>
            <person name="Tao Y."/>
            <person name="Gao C."/>
            <person name="Wu H."/>
            <person name="Li Y."/>
            <person name="Cui Y."/>
            <person name="Guo X."/>
            <person name="Zheng S."/>
            <person name="Wang B."/>
            <person name="Yu K."/>
            <person name="Liang Q."/>
            <person name="Yang W."/>
            <person name="Lou X."/>
            <person name="Chen J."/>
            <person name="Feng M."/>
            <person name="Jian J."/>
            <person name="Zhang X."/>
            <person name="Luo G."/>
            <person name="Jiang Y."/>
            <person name="Liu J."/>
            <person name="Wang Z."/>
            <person name="Sha Y."/>
            <person name="Zhang B."/>
            <person name="Wu H."/>
            <person name="Tang D."/>
            <person name="Shen Q."/>
            <person name="Xue P."/>
            <person name="Zou S."/>
            <person name="Wang X."/>
            <person name="Liu X."/>
            <person name="Wang F."/>
            <person name="Yang Y."/>
            <person name="An X."/>
            <person name="Dong Z."/>
            <person name="Zhang K."/>
            <person name="Zhang X."/>
            <person name="Luo M.C."/>
            <person name="Dvorak J."/>
            <person name="Tong Y."/>
            <person name="Wang J."/>
            <person name="Yang H."/>
            <person name="Li Z."/>
            <person name="Wang D."/>
            <person name="Zhang A."/>
            <person name="Wang J."/>
        </authorList>
    </citation>
    <scope>NUCLEOTIDE SEQUENCE</scope>
    <source>
        <strain evidence="12">cv. G1812</strain>
    </source>
</reference>
<proteinExistence type="inferred from homology"/>